<evidence type="ECO:0000256" key="9">
    <source>
        <dbReference type="ARBA" id="ARBA00023002"/>
    </source>
</evidence>
<dbReference type="Gene3D" id="3.90.700.10">
    <property type="entry name" value="Succinate dehydrogenase/fumarate reductase flavoprotein, catalytic domain"/>
    <property type="match status" value="1"/>
</dbReference>
<dbReference type="InterPro" id="IPR036188">
    <property type="entry name" value="FAD/NAD-bd_sf"/>
</dbReference>
<evidence type="ECO:0000256" key="3">
    <source>
        <dbReference type="ARBA" id="ARBA00008562"/>
    </source>
</evidence>
<sequence length="537" mass="60061">MGQRYIMSTSKDFMIEEDYDVIILGTGIAGLFTALNIDHRFRVLLVTKTTMGINNSSLAQGGIATSKDAKIHYEDTIHAGVNHNNKEAVEILTTESEEAIEKLMGYGVNFDRDEKGNLLYTREGGHKQQNILHVKDETGKEISNTLVKAVMSRENIVIKEDTFILDVLTSQEAVKGVMALNPNGEYSVFTGKAVIIVTGGVGQLYGKTTNEKVTTADGIAMAYRAGAKVKDMEFIQFHPTAFYEPNSQQRFLISEAVRGEGAILRNVDGEAFMEKYHEMKDLAPRDIVARALFKEMTKSNSDHVYLDITHLEKDYVKNRFPMIYSKCMSLGIDMTKDWIPVAPAEHYIMGGISTDLYGRTNIKNLYACGECACTGVHGANRLASNSLLEGTVFANRVARDINMNLVDSFDGPSHIGNGMETVDSYTKLSIKTNKNQSKIKHQSIYLNLSQIEKQLKETMNEYVSIVRTKSGLMAAHIITYRILEELSKNSQDNIRYYELINMVTVARLIIKAAYRREASLGAHFLNEEMENKEGIVC</sequence>
<dbReference type="Proteomes" id="UP001314796">
    <property type="component" value="Unassembled WGS sequence"/>
</dbReference>
<dbReference type="PIRSF" id="PIRSF000171">
    <property type="entry name" value="SDHA_APRA_LASPO"/>
    <property type="match status" value="1"/>
</dbReference>
<comment type="similarity">
    <text evidence="3 12">Belongs to the FAD-dependent oxidoreductase 2 family. NadB subfamily.</text>
</comment>
<dbReference type="PANTHER" id="PTHR42716:SF2">
    <property type="entry name" value="L-ASPARTATE OXIDASE, CHLOROPLASTIC"/>
    <property type="match status" value="1"/>
</dbReference>
<evidence type="ECO:0000313" key="17">
    <source>
        <dbReference type="Proteomes" id="UP001314796"/>
    </source>
</evidence>
<keyword evidence="13" id="KW-0812">Transmembrane</keyword>
<dbReference type="NCBIfam" id="TIGR00551">
    <property type="entry name" value="nadB"/>
    <property type="match status" value="1"/>
</dbReference>
<evidence type="ECO:0000256" key="4">
    <source>
        <dbReference type="ARBA" id="ARBA00012173"/>
    </source>
</evidence>
<gene>
    <name evidence="16" type="ORF">JOC73_001189</name>
</gene>
<dbReference type="SUPFAM" id="SSF46977">
    <property type="entry name" value="Succinate dehydrogenase/fumarate reductase flavoprotein C-terminal domain"/>
    <property type="match status" value="1"/>
</dbReference>
<dbReference type="PANTHER" id="PTHR42716">
    <property type="entry name" value="L-ASPARTATE OXIDASE"/>
    <property type="match status" value="1"/>
</dbReference>
<evidence type="ECO:0000259" key="14">
    <source>
        <dbReference type="Pfam" id="PF00890"/>
    </source>
</evidence>
<comment type="caution">
    <text evidence="16">The sequence shown here is derived from an EMBL/GenBank/DDBJ whole genome shotgun (WGS) entry which is preliminary data.</text>
</comment>
<reference evidence="16 17" key="1">
    <citation type="submission" date="2021-01" db="EMBL/GenBank/DDBJ databases">
        <title>Genomic Encyclopedia of Type Strains, Phase IV (KMG-IV): sequencing the most valuable type-strain genomes for metagenomic binning, comparative biology and taxonomic classification.</title>
        <authorList>
            <person name="Goeker M."/>
        </authorList>
    </citation>
    <scope>NUCLEOTIDE SEQUENCE [LARGE SCALE GENOMIC DNA]</scope>
    <source>
        <strain evidence="16 17">DSM 25890</strain>
    </source>
</reference>
<evidence type="ECO:0000256" key="11">
    <source>
        <dbReference type="NCBIfam" id="TIGR00551"/>
    </source>
</evidence>
<dbReference type="EC" id="1.4.3.16" evidence="4 11"/>
<dbReference type="Pfam" id="PF00890">
    <property type="entry name" value="FAD_binding_2"/>
    <property type="match status" value="1"/>
</dbReference>
<evidence type="ECO:0000259" key="15">
    <source>
        <dbReference type="Pfam" id="PF02910"/>
    </source>
</evidence>
<keyword evidence="7 12" id="KW-0662">Pyridine nucleotide biosynthesis</keyword>
<dbReference type="SUPFAM" id="SSF56425">
    <property type="entry name" value="Succinate dehydrogenase/fumarate reductase flavoprotein, catalytic domain"/>
    <property type="match status" value="1"/>
</dbReference>
<dbReference type="InterPro" id="IPR003953">
    <property type="entry name" value="FAD-dep_OxRdtase_2_FAD-bd"/>
</dbReference>
<comment type="catalytic activity">
    <reaction evidence="10">
        <text>L-aspartate + O2 = iminosuccinate + H2O2</text>
        <dbReference type="Rhea" id="RHEA:25876"/>
        <dbReference type="ChEBI" id="CHEBI:15379"/>
        <dbReference type="ChEBI" id="CHEBI:16240"/>
        <dbReference type="ChEBI" id="CHEBI:29991"/>
        <dbReference type="ChEBI" id="CHEBI:77875"/>
        <dbReference type="EC" id="1.4.3.16"/>
    </reaction>
    <physiologicalReaction direction="left-to-right" evidence="10">
        <dbReference type="Rhea" id="RHEA:25877"/>
    </physiologicalReaction>
</comment>
<keyword evidence="6 12" id="KW-0285">Flavoprotein</keyword>
<proteinExistence type="inferred from homology"/>
<keyword evidence="8 12" id="KW-0274">FAD</keyword>
<feature type="transmembrane region" description="Helical" evidence="13">
    <location>
        <begin position="21"/>
        <end position="37"/>
    </location>
</feature>
<evidence type="ECO:0000313" key="16">
    <source>
        <dbReference type="EMBL" id="MBM7614675.1"/>
    </source>
</evidence>
<evidence type="ECO:0000256" key="5">
    <source>
        <dbReference type="ARBA" id="ARBA00021901"/>
    </source>
</evidence>
<feature type="domain" description="Fumarate reductase/succinate dehydrogenase flavoprotein-like C-terminal" evidence="15">
    <location>
        <begin position="453"/>
        <end position="527"/>
    </location>
</feature>
<dbReference type="NCBIfam" id="NF004820">
    <property type="entry name" value="PRK06175.1"/>
    <property type="match status" value="1"/>
</dbReference>
<dbReference type="Pfam" id="PF02910">
    <property type="entry name" value="Succ_DH_flav_C"/>
    <property type="match status" value="1"/>
</dbReference>
<dbReference type="RefSeq" id="WP_243427867.1">
    <property type="nucleotide sequence ID" value="NZ_JAFBEE010000006.1"/>
</dbReference>
<dbReference type="Gene3D" id="1.20.58.100">
    <property type="entry name" value="Fumarate reductase/succinate dehydrogenase flavoprotein-like, C-terminal domain"/>
    <property type="match status" value="1"/>
</dbReference>
<dbReference type="InterPro" id="IPR005288">
    <property type="entry name" value="NadB"/>
</dbReference>
<feature type="domain" description="FAD-dependent oxidoreductase 2 FAD-binding" evidence="14">
    <location>
        <begin position="20"/>
        <end position="387"/>
    </location>
</feature>
<dbReference type="Gene3D" id="3.50.50.60">
    <property type="entry name" value="FAD/NAD(P)-binding domain"/>
    <property type="match status" value="1"/>
</dbReference>
<comment type="function">
    <text evidence="12">Catalyzes the oxidation of L-aspartate to iminoaspartate.</text>
</comment>
<evidence type="ECO:0000256" key="8">
    <source>
        <dbReference type="ARBA" id="ARBA00022827"/>
    </source>
</evidence>
<dbReference type="InterPro" id="IPR037099">
    <property type="entry name" value="Fum_R/Succ_DH_flav-like_C_sf"/>
</dbReference>
<name>A0ABS2NP07_9FIRM</name>
<protein>
    <recommendedName>
        <fullName evidence="5 11">L-aspartate oxidase</fullName>
        <ecNumber evidence="4 11">1.4.3.16</ecNumber>
    </recommendedName>
</protein>
<evidence type="ECO:0000256" key="13">
    <source>
        <dbReference type="SAM" id="Phobius"/>
    </source>
</evidence>
<dbReference type="GO" id="GO:0008734">
    <property type="term" value="F:L-aspartate oxidase activity"/>
    <property type="evidence" value="ECO:0007669"/>
    <property type="project" value="UniProtKB-EC"/>
</dbReference>
<evidence type="ECO:0000256" key="1">
    <source>
        <dbReference type="ARBA" id="ARBA00001974"/>
    </source>
</evidence>
<dbReference type="EMBL" id="JAFBEE010000006">
    <property type="protein sequence ID" value="MBM7614675.1"/>
    <property type="molecule type" value="Genomic_DNA"/>
</dbReference>
<keyword evidence="17" id="KW-1185">Reference proteome</keyword>
<comment type="subcellular location">
    <subcellularLocation>
        <location evidence="12">Cytoplasm</location>
    </subcellularLocation>
</comment>
<comment type="pathway">
    <text evidence="2 12">Cofactor biosynthesis; NAD(+) biosynthesis; iminoaspartate from L-aspartate (oxidase route): step 1/1.</text>
</comment>
<evidence type="ECO:0000256" key="2">
    <source>
        <dbReference type="ARBA" id="ARBA00004950"/>
    </source>
</evidence>
<comment type="cofactor">
    <cofactor evidence="1 12">
        <name>FAD</name>
        <dbReference type="ChEBI" id="CHEBI:57692"/>
    </cofactor>
</comment>
<dbReference type="SUPFAM" id="SSF51905">
    <property type="entry name" value="FAD/NAD(P)-binding domain"/>
    <property type="match status" value="1"/>
</dbReference>
<keyword evidence="13" id="KW-0472">Membrane</keyword>
<organism evidence="16 17">
    <name type="scientific">Alkaliphilus hydrothermalis</name>
    <dbReference type="NCBI Taxonomy" id="1482730"/>
    <lineage>
        <taxon>Bacteria</taxon>
        <taxon>Bacillati</taxon>
        <taxon>Bacillota</taxon>
        <taxon>Clostridia</taxon>
        <taxon>Peptostreptococcales</taxon>
        <taxon>Natronincolaceae</taxon>
        <taxon>Alkaliphilus</taxon>
    </lineage>
</organism>
<keyword evidence="13" id="KW-1133">Transmembrane helix</keyword>
<evidence type="ECO:0000256" key="6">
    <source>
        <dbReference type="ARBA" id="ARBA00022630"/>
    </source>
</evidence>
<dbReference type="InterPro" id="IPR027477">
    <property type="entry name" value="Succ_DH/fumarate_Rdtase_cat_sf"/>
</dbReference>
<evidence type="ECO:0000256" key="7">
    <source>
        <dbReference type="ARBA" id="ARBA00022642"/>
    </source>
</evidence>
<evidence type="ECO:0000256" key="10">
    <source>
        <dbReference type="ARBA" id="ARBA00048305"/>
    </source>
</evidence>
<dbReference type="InterPro" id="IPR015939">
    <property type="entry name" value="Fum_Rdtase/Succ_DH_flav-like_C"/>
</dbReference>
<accession>A0ABS2NP07</accession>
<dbReference type="PRINTS" id="PR00368">
    <property type="entry name" value="FADPNR"/>
</dbReference>
<evidence type="ECO:0000256" key="12">
    <source>
        <dbReference type="RuleBase" id="RU362049"/>
    </source>
</evidence>
<keyword evidence="9 12" id="KW-0560">Oxidoreductase</keyword>